<keyword evidence="1" id="KW-0812">Transmembrane</keyword>
<evidence type="ECO:0000313" key="2">
    <source>
        <dbReference type="EMBL" id="SDU04884.1"/>
    </source>
</evidence>
<reference evidence="2 3" key="1">
    <citation type="submission" date="2016-10" db="EMBL/GenBank/DDBJ databases">
        <authorList>
            <person name="Varghese N."/>
            <person name="Submissions S."/>
        </authorList>
    </citation>
    <scope>NUCLEOTIDE SEQUENCE [LARGE SCALE GENOMIC DNA]</scope>
    <source>
        <strain evidence="2 3">DSM 9169</strain>
    </source>
</reference>
<dbReference type="InterPro" id="IPR018723">
    <property type="entry name" value="DUF2254_membrane"/>
</dbReference>
<dbReference type="EMBL" id="LT629792">
    <property type="protein sequence ID" value="SDU04884.1"/>
    <property type="molecule type" value="Genomic_DNA"/>
</dbReference>
<feature type="transmembrane region" description="Helical" evidence="1">
    <location>
        <begin position="85"/>
        <end position="109"/>
    </location>
</feature>
<feature type="transmembrane region" description="Helical" evidence="1">
    <location>
        <begin position="42"/>
        <end position="65"/>
    </location>
</feature>
<name>A0ABY0VAZ2_9ACTO</name>
<evidence type="ECO:0000256" key="1">
    <source>
        <dbReference type="SAM" id="Phobius"/>
    </source>
</evidence>
<protein>
    <submittedName>
        <fullName evidence="2">Uncharacterized membrane protein</fullName>
    </submittedName>
</protein>
<organism evidence="2 3">
    <name type="scientific">Schaalia radingae</name>
    <dbReference type="NCBI Taxonomy" id="131110"/>
    <lineage>
        <taxon>Bacteria</taxon>
        <taxon>Bacillati</taxon>
        <taxon>Actinomycetota</taxon>
        <taxon>Actinomycetes</taxon>
        <taxon>Actinomycetales</taxon>
        <taxon>Actinomycetaceae</taxon>
        <taxon>Schaalia</taxon>
    </lineage>
</organism>
<keyword evidence="3" id="KW-1185">Reference proteome</keyword>
<feature type="transmembrane region" description="Helical" evidence="1">
    <location>
        <begin position="162"/>
        <end position="182"/>
    </location>
</feature>
<sequence length="490" mass="54418">MCRPPEWSERSSVNVSRRNPVSNYYCAMTFFRRIKYLVSNQLWVPPLVAALLATIAAGVLAPISWPTQWLISRIFWPGDISAASSLLGFIASSMLTVLTTTVSMTLIVLQVASGQFSHQLLRDYIQSRAVKGIFGVFIGVFVYVVVLQRSVSAESRETPPQLAMAIAMLLVFLAIATFVWYVSAVVRMVRVDAIIEQVATRAERLLDAHREKWDVACQIPEIPPHAHDVRGHFSGYVRSIDVEAAARWARKHGQRVVFTVAPGDAVSAGHTYAWAWAERRGTSAADSLDSELSGDELRKLADSAVSVEAERVSDQDLRLSFHQLADIAVRALSPGTNDPSTGRHVITRATPVLRGLVVSPPNHEVNLNDKGQPVASVPTPTVRDFLKDFVVPIRRFCSHSPDVTFELLRLLIIIEEALEKASGVDIAEVQEFVEDERQRLIEGAEQGFVHQHDVELAQQLTSVESLRSMLRVEGPREEIIDDEEAQDDED</sequence>
<gene>
    <name evidence="2" type="ORF">SAMN04489714_1849</name>
</gene>
<proteinExistence type="predicted"/>
<feature type="transmembrane region" description="Helical" evidence="1">
    <location>
        <begin position="129"/>
        <end position="150"/>
    </location>
</feature>
<dbReference type="Pfam" id="PF10011">
    <property type="entry name" value="DUF2254"/>
    <property type="match status" value="1"/>
</dbReference>
<keyword evidence="1" id="KW-1133">Transmembrane helix</keyword>
<dbReference type="Proteomes" id="UP000198976">
    <property type="component" value="Chromosome I"/>
</dbReference>
<evidence type="ECO:0000313" key="3">
    <source>
        <dbReference type="Proteomes" id="UP000198976"/>
    </source>
</evidence>
<keyword evidence="1" id="KW-0472">Membrane</keyword>
<accession>A0ABY0VAZ2</accession>